<feature type="region of interest" description="Disordered" evidence="4">
    <location>
        <begin position="152"/>
        <end position="178"/>
    </location>
</feature>
<feature type="compositionally biased region" description="Basic and acidic residues" evidence="4">
    <location>
        <begin position="856"/>
        <end position="873"/>
    </location>
</feature>
<feature type="region of interest" description="Disordered" evidence="4">
    <location>
        <begin position="805"/>
        <end position="880"/>
    </location>
</feature>
<evidence type="ECO:0000259" key="5">
    <source>
        <dbReference type="Pfam" id="PF23276"/>
    </source>
</evidence>
<feature type="repeat" description="PPR" evidence="2">
    <location>
        <begin position="337"/>
        <end position="371"/>
    </location>
</feature>
<evidence type="ECO:0000256" key="3">
    <source>
        <dbReference type="SAM" id="Coils"/>
    </source>
</evidence>
<feature type="compositionally biased region" description="Polar residues" evidence="4">
    <location>
        <begin position="158"/>
        <end position="167"/>
    </location>
</feature>
<dbReference type="InterPro" id="IPR011990">
    <property type="entry name" value="TPR-like_helical_dom_sf"/>
</dbReference>
<dbReference type="Pfam" id="PF23276">
    <property type="entry name" value="TPR_24"/>
    <property type="match status" value="1"/>
</dbReference>
<proteinExistence type="predicted"/>
<evidence type="ECO:0000313" key="6">
    <source>
        <dbReference type="EMBL" id="KAG0324074.1"/>
    </source>
</evidence>
<dbReference type="PANTHER" id="PTHR45613">
    <property type="entry name" value="PENTATRICOPEPTIDE REPEAT-CONTAINING PROTEIN"/>
    <property type="match status" value="1"/>
</dbReference>
<feature type="repeat" description="PPR" evidence="2">
    <location>
        <begin position="233"/>
        <end position="267"/>
    </location>
</feature>
<sequence length="880" mass="99386">MSHLAALLGRRALLSNSTLSCFAPSRHAKPQSVLIAVRGYSSRTKSKVQIETSDLAREIQQLERTIAEQERKLAAKQAYEESIRHSKQRSEEAASVYKGVMSPLPSASSPNPNTKSYLPETFLQDLQLTFLDTRGTKEETIKLLQDGLPSNEELKSAATGSGSNQWKDVSDKTSLDDPASALQHDQSLAALERVRRLGIDKWNQLILANALDGNFKNAEQAMQLMEEIGVQPNMESFNHLMEAYANSGELSKAHNTIELMLASGLIPSISAYNSLMKIYVQRRDITGTFQVFEALKEHHNPEVDVFTNLVKGCLRAGEYDLGWKVFDQMQHSGAIPTESTYSLMIQACARTDQVEKALDIFRTYPSRGLQPTDSTFNSLIHACAMRPEYFATAFALLNEMQQSYGFEPDISTYNTLLFACSKRRDLLTARRIFQKVVQLDSEGTLKLDGVTVTNFLWCVTEWKDTEAHLRNHKLRDRSSNKTHIDSSSTASPATDITATDMTSRPAYFLLPARPPKDEWQALVEGEAVFSWFLTRSAEQYALTEAHNETSIGDSATELLIEDKEEADQEITTINDIKQVPYLPLLSPRSPIRTRLLNAYLAMYVRHHDIDKATEIYKNYFDHFKRKRDSWTYSAMLEGCYHWKNVDLGAEVFKDWRDWRKSTGRLTEKRTRQADYQCYRRMINLLARTNHLDESIALLEELSIAATPTNTRLRLDIESAQVSGATRESIPSKSASTLATSLAPSSTSAPGSSSNALSFLNPIQDEAVLPKYPKLKDFPIVYTKTWELEDESARRLLLRICHGKVDSKEQEDTDDGSILPSNYDKRQSRSQKSLRNTAIKWNGQHPQEKGLYVGSRRMKELDKALSKRSQDQHSSKASTRA</sequence>
<dbReference type="Gene3D" id="1.25.40.10">
    <property type="entry name" value="Tetratricopeptide repeat domain"/>
    <property type="match status" value="4"/>
</dbReference>
<gene>
    <name evidence="6" type="ORF">BGZ99_002232</name>
</gene>
<dbReference type="Proteomes" id="UP000738325">
    <property type="component" value="Unassembled WGS sequence"/>
</dbReference>
<feature type="compositionally biased region" description="Low complexity" evidence="4">
    <location>
        <begin position="730"/>
        <end position="754"/>
    </location>
</feature>
<name>A0A9P6RQM1_9FUNG</name>
<keyword evidence="7" id="KW-1185">Reference proteome</keyword>
<evidence type="ECO:0000256" key="4">
    <source>
        <dbReference type="SAM" id="MobiDB-lite"/>
    </source>
</evidence>
<protein>
    <recommendedName>
        <fullName evidence="5">Pentatricopeptide repeat-containing protein-mitochondrial domain-containing protein</fullName>
    </recommendedName>
</protein>
<feature type="coiled-coil region" evidence="3">
    <location>
        <begin position="45"/>
        <end position="79"/>
    </location>
</feature>
<evidence type="ECO:0000256" key="1">
    <source>
        <dbReference type="ARBA" id="ARBA00022737"/>
    </source>
</evidence>
<evidence type="ECO:0000313" key="7">
    <source>
        <dbReference type="Proteomes" id="UP000738325"/>
    </source>
</evidence>
<accession>A0A9P6RQM1</accession>
<feature type="domain" description="Pentatricopeptide repeat-containing protein-mitochondrial" evidence="5">
    <location>
        <begin position="311"/>
        <end position="435"/>
    </location>
</feature>
<feature type="compositionally biased region" description="Polar residues" evidence="4">
    <location>
        <begin position="485"/>
        <end position="496"/>
    </location>
</feature>
<dbReference type="Pfam" id="PF13812">
    <property type="entry name" value="PPR_3"/>
    <property type="match status" value="1"/>
</dbReference>
<feature type="region of interest" description="Disordered" evidence="4">
    <location>
        <begin position="725"/>
        <end position="754"/>
    </location>
</feature>
<feature type="repeat" description="PPR" evidence="2">
    <location>
        <begin position="302"/>
        <end position="336"/>
    </location>
</feature>
<dbReference type="InterPro" id="IPR057027">
    <property type="entry name" value="TPR_mt"/>
</dbReference>
<reference evidence="6" key="1">
    <citation type="journal article" date="2020" name="Fungal Divers.">
        <title>Resolving the Mortierellaceae phylogeny through synthesis of multi-gene phylogenetics and phylogenomics.</title>
        <authorList>
            <person name="Vandepol N."/>
            <person name="Liber J."/>
            <person name="Desiro A."/>
            <person name="Na H."/>
            <person name="Kennedy M."/>
            <person name="Barry K."/>
            <person name="Grigoriev I.V."/>
            <person name="Miller A.N."/>
            <person name="O'Donnell K."/>
            <person name="Stajich J.E."/>
            <person name="Bonito G."/>
        </authorList>
    </citation>
    <scope>NUCLEOTIDE SEQUENCE</scope>
    <source>
        <strain evidence="6">REB-010B</strain>
    </source>
</reference>
<dbReference type="OrthoDB" id="5588846at2759"/>
<dbReference type="AlphaFoldDB" id="A0A9P6RQM1"/>
<dbReference type="PROSITE" id="PS51375">
    <property type="entry name" value="PPR"/>
    <property type="match status" value="3"/>
</dbReference>
<evidence type="ECO:0000256" key="2">
    <source>
        <dbReference type="PROSITE-ProRule" id="PRU00708"/>
    </source>
</evidence>
<dbReference type="InterPro" id="IPR002885">
    <property type="entry name" value="PPR_rpt"/>
</dbReference>
<keyword evidence="3" id="KW-0175">Coiled coil</keyword>
<dbReference type="PANTHER" id="PTHR45613:SF9">
    <property type="entry name" value="MITOCHONDRIAL GROUP I INTRON SPLICING FACTOR CCM1"/>
    <property type="match status" value="1"/>
</dbReference>
<dbReference type="EMBL" id="JAAAIP010000164">
    <property type="protein sequence ID" value="KAG0324074.1"/>
    <property type="molecule type" value="Genomic_DNA"/>
</dbReference>
<keyword evidence="1" id="KW-0677">Repeat</keyword>
<organism evidence="6 7">
    <name type="scientific">Dissophora globulifera</name>
    <dbReference type="NCBI Taxonomy" id="979702"/>
    <lineage>
        <taxon>Eukaryota</taxon>
        <taxon>Fungi</taxon>
        <taxon>Fungi incertae sedis</taxon>
        <taxon>Mucoromycota</taxon>
        <taxon>Mortierellomycotina</taxon>
        <taxon>Mortierellomycetes</taxon>
        <taxon>Mortierellales</taxon>
        <taxon>Mortierellaceae</taxon>
        <taxon>Dissophora</taxon>
    </lineage>
</organism>
<dbReference type="NCBIfam" id="TIGR00756">
    <property type="entry name" value="PPR"/>
    <property type="match status" value="3"/>
</dbReference>
<comment type="caution">
    <text evidence="6">The sequence shown here is derived from an EMBL/GenBank/DDBJ whole genome shotgun (WGS) entry which is preliminary data.</text>
</comment>
<feature type="region of interest" description="Disordered" evidence="4">
    <location>
        <begin position="476"/>
        <end position="496"/>
    </location>
</feature>